<keyword evidence="2 7" id="KW-0808">Transferase</keyword>
<keyword evidence="7" id="KW-0444">Lipid biosynthesis</keyword>
<dbReference type="GO" id="GO:0003989">
    <property type="term" value="F:acetyl-CoA carboxylase activity"/>
    <property type="evidence" value="ECO:0007669"/>
    <property type="project" value="InterPro"/>
</dbReference>
<evidence type="ECO:0000259" key="9">
    <source>
        <dbReference type="PROSITE" id="PS50980"/>
    </source>
</evidence>
<evidence type="ECO:0000256" key="2">
    <source>
        <dbReference type="ARBA" id="ARBA00022679"/>
    </source>
</evidence>
<feature type="compositionally biased region" description="Gly residues" evidence="8">
    <location>
        <begin position="304"/>
        <end position="316"/>
    </location>
</feature>
<dbReference type="AlphaFoldDB" id="A0A894JI63"/>
<evidence type="ECO:0000256" key="1">
    <source>
        <dbReference type="ARBA" id="ARBA00011842"/>
    </source>
</evidence>
<dbReference type="UniPathway" id="UPA00655">
    <property type="reaction ID" value="UER00711"/>
</dbReference>
<dbReference type="PANTHER" id="PTHR42995:SF5">
    <property type="entry name" value="ACETYL-COENZYME A CARBOXYLASE CARBOXYL TRANSFERASE SUBUNIT BETA, CHLOROPLASTIC"/>
    <property type="match status" value="1"/>
</dbReference>
<organism evidence="10">
    <name type="scientific">Rhipsalis teres</name>
    <dbReference type="NCBI Taxonomy" id="169218"/>
    <lineage>
        <taxon>Eukaryota</taxon>
        <taxon>Viridiplantae</taxon>
        <taxon>Streptophyta</taxon>
        <taxon>Embryophyta</taxon>
        <taxon>Tracheophyta</taxon>
        <taxon>Spermatophyta</taxon>
        <taxon>Magnoliopsida</taxon>
        <taxon>eudicotyledons</taxon>
        <taxon>Gunneridae</taxon>
        <taxon>Pentapetalae</taxon>
        <taxon>Caryophyllales</taxon>
        <taxon>Cactineae</taxon>
        <taxon>Cactaceae</taxon>
        <taxon>Cactoideae</taxon>
        <taxon>Rhipsalideae</taxon>
        <taxon>Rhipsalis</taxon>
    </lineage>
</organism>
<keyword evidence="4 7" id="KW-0863">Zinc-finger</keyword>
<keyword evidence="6 7" id="KW-0067">ATP-binding</keyword>
<dbReference type="Pfam" id="PF01039">
    <property type="entry name" value="Carboxyl_trans"/>
    <property type="match status" value="1"/>
</dbReference>
<feature type="domain" description="CoA carboxyltransferase N-terminal" evidence="9">
    <location>
        <begin position="844"/>
        <end position="1108"/>
    </location>
</feature>
<comment type="subunit">
    <text evidence="1">Acetyl-CoA carboxylase is a heterohexamer composed of biotin carboxyl carrier protein, biotin carboxylase and 2 subunits each of ACCase subunit alpha and ACCase plastid-coded subunit beta (accD).</text>
</comment>
<dbReference type="GO" id="GO:2001295">
    <property type="term" value="P:malonyl-CoA biosynthetic process"/>
    <property type="evidence" value="ECO:0007669"/>
    <property type="project" value="UniProtKB-UniRule"/>
</dbReference>
<feature type="compositionally biased region" description="Basic and acidic residues" evidence="8">
    <location>
        <begin position="327"/>
        <end position="344"/>
    </location>
</feature>
<gene>
    <name evidence="7 10" type="primary">accD</name>
    <name evidence="10" type="ORF">RhptGp031</name>
</gene>
<dbReference type="InterPro" id="IPR029045">
    <property type="entry name" value="ClpP/crotonase-like_dom_sf"/>
</dbReference>
<keyword evidence="7" id="KW-0443">Lipid metabolism</keyword>
<dbReference type="GO" id="GO:0005524">
    <property type="term" value="F:ATP binding"/>
    <property type="evidence" value="ECO:0007669"/>
    <property type="project" value="UniProtKB-KW"/>
</dbReference>
<feature type="region of interest" description="Disordered" evidence="8">
    <location>
        <begin position="232"/>
        <end position="410"/>
    </location>
</feature>
<accession>A0A894JI63</accession>
<protein>
    <recommendedName>
        <fullName evidence="7">Acetyl-coenzyme A carboxylase carboxyl transferase subunit beta, chloroplastic</fullName>
        <shortName evidence="7">ACCase subunit beta</shortName>
        <shortName evidence="7">Acetyl-CoA carboxylase carboxyltransferase subunit beta</shortName>
        <ecNumber evidence="7">2.1.3.15</ecNumber>
    </recommendedName>
</protein>
<comment type="function">
    <text evidence="7">Component of the acetyl coenzyme A carboxylase (ACC) complex. Biotin carboxylase (BC) catalyzes the carboxylation of biotin on its carrier protein (BCCP) and then the CO(2) group is transferred by the transcarboxylase to acetyl-CoA to form malonyl-CoA.</text>
</comment>
<feature type="compositionally biased region" description="Polar residues" evidence="8">
    <location>
        <begin position="835"/>
        <end position="847"/>
    </location>
</feature>
<feature type="compositionally biased region" description="Basic and acidic residues" evidence="8">
    <location>
        <begin position="278"/>
        <end position="292"/>
    </location>
</feature>
<dbReference type="InterPro" id="IPR011762">
    <property type="entry name" value="COA_CT_N"/>
</dbReference>
<keyword evidence="3 7" id="KW-0547">Nucleotide-binding</keyword>
<dbReference type="GO" id="GO:0016743">
    <property type="term" value="F:carboxyl- or carbamoyltransferase activity"/>
    <property type="evidence" value="ECO:0007669"/>
    <property type="project" value="UniProtKB-UniRule"/>
</dbReference>
<keyword evidence="7" id="KW-0479">Metal-binding</keyword>
<comment type="similarity">
    <text evidence="7">Belongs to the AccD/PCCB family.</text>
</comment>
<evidence type="ECO:0000256" key="3">
    <source>
        <dbReference type="ARBA" id="ARBA00022741"/>
    </source>
</evidence>
<dbReference type="EC" id="2.1.3.15" evidence="7"/>
<dbReference type="InterPro" id="IPR000438">
    <property type="entry name" value="Acetyl_CoA_COase_Trfase_b_su"/>
</dbReference>
<comment type="pathway">
    <text evidence="7">Lipid metabolism; malonyl-CoA biosynthesis; malonyl-CoA from acetyl-CoA: step 1/1.</text>
</comment>
<dbReference type="SUPFAM" id="SSF52096">
    <property type="entry name" value="ClpP/crotonase"/>
    <property type="match status" value="2"/>
</dbReference>
<dbReference type="GO" id="GO:0009317">
    <property type="term" value="C:acetyl-CoA carboxylase complex"/>
    <property type="evidence" value="ECO:0007669"/>
    <property type="project" value="InterPro"/>
</dbReference>
<comment type="cofactor">
    <cofactor evidence="7">
        <name>Zn(2+)</name>
        <dbReference type="ChEBI" id="CHEBI:29105"/>
    </cofactor>
    <text evidence="7">Binds 1 zinc ion per subunit.</text>
</comment>
<dbReference type="GO" id="GO:0006633">
    <property type="term" value="P:fatty acid biosynthetic process"/>
    <property type="evidence" value="ECO:0007669"/>
    <property type="project" value="UniProtKB-KW"/>
</dbReference>
<keyword evidence="10" id="KW-0150">Chloroplast</keyword>
<feature type="compositionally biased region" description="Basic and acidic residues" evidence="8">
    <location>
        <begin position="855"/>
        <end position="868"/>
    </location>
</feature>
<feature type="binding site" evidence="7">
    <location>
        <position position="568"/>
    </location>
    <ligand>
        <name>Zn(2+)</name>
        <dbReference type="ChEBI" id="CHEBI:29105"/>
    </ligand>
</feature>
<keyword evidence="7" id="KW-0275">Fatty acid biosynthesis</keyword>
<keyword evidence="10" id="KW-0934">Plastid</keyword>
<reference evidence="10" key="1">
    <citation type="submission" date="2020-04" db="EMBL/GenBank/DDBJ databases">
        <authorList>
            <person name="Silva G.M."/>
            <person name="Lopes A.S."/>
            <person name="Pacheco T.G."/>
            <person name="Machado K.L.G."/>
            <person name="Silva M.C."/>
            <person name="Oliveira J.D."/>
            <person name="Balsanelli E."/>
            <person name="Souza E.M."/>
            <person name="Pedrosa F.O."/>
            <person name="Rogalski M."/>
        </authorList>
    </citation>
    <scope>NUCLEOTIDE SEQUENCE</scope>
</reference>
<keyword evidence="5 7" id="KW-0862">Zinc</keyword>
<dbReference type="Gene3D" id="3.90.226.10">
    <property type="entry name" value="2-enoyl-CoA Hydratase, Chain A, domain 1"/>
    <property type="match status" value="2"/>
</dbReference>
<evidence type="ECO:0000313" key="10">
    <source>
        <dbReference type="EMBL" id="QRV60098.1"/>
    </source>
</evidence>
<feature type="compositionally biased region" description="Basic and acidic residues" evidence="8">
    <location>
        <begin position="243"/>
        <end position="268"/>
    </location>
</feature>
<dbReference type="HAMAP" id="MF_01395">
    <property type="entry name" value="AcetylCoA_CT_beta"/>
    <property type="match status" value="1"/>
</dbReference>
<feature type="binding site" evidence="7">
    <location>
        <position position="551"/>
    </location>
    <ligand>
        <name>Zn(2+)</name>
        <dbReference type="ChEBI" id="CHEBI:29105"/>
    </ligand>
</feature>
<dbReference type="GO" id="GO:0009570">
    <property type="term" value="C:chloroplast stroma"/>
    <property type="evidence" value="ECO:0007669"/>
    <property type="project" value="UniProtKB-SubCell"/>
</dbReference>
<evidence type="ECO:0000256" key="7">
    <source>
        <dbReference type="HAMAP-Rule" id="MF_01395"/>
    </source>
</evidence>
<feature type="binding site" evidence="7">
    <location>
        <position position="571"/>
    </location>
    <ligand>
        <name>Zn(2+)</name>
        <dbReference type="ChEBI" id="CHEBI:29105"/>
    </ligand>
</feature>
<evidence type="ECO:0000256" key="4">
    <source>
        <dbReference type="ARBA" id="ARBA00022771"/>
    </source>
</evidence>
<comment type="subunit">
    <text evidence="7">Acetyl-CoA carboxylase is a heterohexamer composed of biotin carboxyl carrier protein, biotin carboxylase and two subunits each of ACCase subunit alpha and ACCase plastid-coded subunit beta (accD).</text>
</comment>
<comment type="subcellular location">
    <subcellularLocation>
        <location evidence="7">Plastid</location>
        <location evidence="7">Chloroplast stroma</location>
    </subcellularLocation>
</comment>
<dbReference type="PANTHER" id="PTHR42995">
    <property type="entry name" value="ACETYL-COENZYME A CARBOXYLASE CARBOXYL TRANSFERASE SUBUNIT BETA, CHLOROPLASTIC"/>
    <property type="match status" value="1"/>
</dbReference>
<comment type="caution">
    <text evidence="7">Lacks conserved residue(s) required for the propagation of feature annotation.</text>
</comment>
<evidence type="ECO:0000256" key="5">
    <source>
        <dbReference type="ARBA" id="ARBA00022833"/>
    </source>
</evidence>
<dbReference type="RefSeq" id="YP_010166125.1">
    <property type="nucleotide sequence ID" value="NC_057526.1"/>
</dbReference>
<dbReference type="PROSITE" id="PS50980">
    <property type="entry name" value="COA_CT_NTER"/>
    <property type="match status" value="1"/>
</dbReference>
<dbReference type="GeneID" id="67271158"/>
<proteinExistence type="inferred from homology"/>
<dbReference type="GO" id="GO:0008270">
    <property type="term" value="F:zinc ion binding"/>
    <property type="evidence" value="ECO:0007669"/>
    <property type="project" value="UniProtKB-UniRule"/>
</dbReference>
<feature type="compositionally biased region" description="Basic and acidic residues" evidence="8">
    <location>
        <begin position="804"/>
        <end position="834"/>
    </location>
</feature>
<dbReference type="EMBL" id="MT387452">
    <property type="protein sequence ID" value="QRV60098.1"/>
    <property type="molecule type" value="Genomic_DNA"/>
</dbReference>
<dbReference type="InterPro" id="IPR034733">
    <property type="entry name" value="AcCoA_carboxyl_beta"/>
</dbReference>
<sequence>MTTLVRSNFLLSNKVFFLLTPNPGVGFSKRNWLGIHWNFIGSTETVKNKWRLSHSIEEFDSLEGYEGPRFMHIHAVYHYAQSLTYFLLETIQRAKRERREKWRSFTDPYKLLGWILQNPTIPLLHTDPLLEEDILRQMADYLFKILGRDVDVRDLQSERLRLLKDLDRFLIETRNQSEIYYSREGSYEKSETSLLFSRFLVFATRKLEHLTKMGYLENTTTFFLDPQDVQIHDDSSQDQQEENELKDGKDEDLGEENKVIHRKDDQKPKKQNRRKHNGLKETTELKDGPDKVKRTRKKGKKGGSDSGGSDSGGSDSGGSDSLLVPGYEKDRPFDDRKDSDRDLGSDDGDYPIYLYEDNEDSDRDRASDNKYYGNNLDHKDHDLGLDPGSDTPYLGLDPGSDTPYYGKHKDDEHLNLGFDQVSDAQYSGSNFDDLDQDLDYHDYEDYDDDHDYHDYDDDHDQKNKLETEEYFQDQYCFYLLKNRDEPLVHDQEEYLETEEYFQDQNYKKTKKVKKNKNESKKNQSPDQNQEGTMNQERTLKYGHLWVPCENCSGLNYKKYFFPAKLNICEHCGSHLKISSSERIELPIDQNTWTPMDEDMISTDPIKFDRNPTKKNDFTELEIPNPNGSPIKTLNHPKKEAYSKNYEHFLHCEGPIRDCCVCSCNCNENTGKRHICHCNCKGPIRDCCVCSCNCNENTGKRHICHCKGPIRYCCACSCNCNENTGKRHICHCNCDNKNCKGPIRYCCACSCNCNENTGKRHICHCNCDNKNCKGPIIYCYVCSCNCNENTSQSYAENGNPFVKDSQNHKDLDEDSKTKILVDSNEDSHARIKCDDSQNSSPFDVTNSADGADGIDSESKSERGNSKSGDDSEDCSDPEAKSGKGNSRMGEEAQDCSGCVFESEENDYNDRIFSYQEETGLTEAVQTGTGELKGIPVAIGVMDFQFLGGSMGSVVGEKITRLIEYATKKWLPVILVCASGGARMQEGSLSLMQMAKISAALHKYQTNLKLFYISILTSPTTGGVTASFGMLGDLNITEPNADIAFAGKRVIEQTLNLTVPEDLQTAENFFQKGLLDLIVPRNLLKTLISELLKLHDFFPVNENQVEHNINKGQLFV</sequence>
<keyword evidence="7" id="KW-0276">Fatty acid metabolism</keyword>
<dbReference type="PRINTS" id="PR01070">
    <property type="entry name" value="ACCCTRFRASEB"/>
</dbReference>
<evidence type="ECO:0000256" key="8">
    <source>
        <dbReference type="SAM" id="MobiDB-lite"/>
    </source>
</evidence>
<feature type="binding site" evidence="7">
    <location>
        <position position="548"/>
    </location>
    <ligand>
        <name>Zn(2+)</name>
        <dbReference type="ChEBI" id="CHEBI:29105"/>
    </ligand>
</feature>
<geneLocation type="chloroplast" evidence="10"/>
<feature type="region of interest" description="Disordered" evidence="8">
    <location>
        <begin position="796"/>
        <end position="891"/>
    </location>
</feature>
<comment type="catalytic activity">
    <reaction evidence="7">
        <text>N(6)-carboxybiotinyl-L-lysyl-[protein] + acetyl-CoA = N(6)-biotinyl-L-lysyl-[protein] + malonyl-CoA</text>
        <dbReference type="Rhea" id="RHEA:54728"/>
        <dbReference type="Rhea" id="RHEA-COMP:10505"/>
        <dbReference type="Rhea" id="RHEA-COMP:10506"/>
        <dbReference type="ChEBI" id="CHEBI:57288"/>
        <dbReference type="ChEBI" id="CHEBI:57384"/>
        <dbReference type="ChEBI" id="CHEBI:83144"/>
        <dbReference type="ChEBI" id="CHEBI:83145"/>
        <dbReference type="EC" id="2.1.3.15"/>
    </reaction>
</comment>
<name>A0A894JI63_9CARY</name>
<evidence type="ECO:0000256" key="6">
    <source>
        <dbReference type="ARBA" id="ARBA00022840"/>
    </source>
</evidence>
<feature type="region of interest" description="Disordered" evidence="8">
    <location>
        <begin position="508"/>
        <end position="534"/>
    </location>
</feature>
<feature type="compositionally biased region" description="Polar residues" evidence="8">
    <location>
        <begin position="524"/>
        <end position="534"/>
    </location>
</feature>
<reference evidence="10" key="2">
    <citation type="journal article" date="2021" name="Rev. Bras. Bot.">
        <title>Genetic and evolutionary analyses of plastomes of the subfamily Cactoideae (Cactaceae) indicate relaxed protein biosynthesis and tRNA import from cytosol.</title>
        <authorList>
            <person name="Morais da Silva G."/>
            <person name="de Santana Lopes A."/>
            <person name="Gomes Pacheco T."/>
            <person name="Lima de Godoy Machado K."/>
            <person name="Silva M.C."/>
            <person name="de Oliveira J.D."/>
            <person name="de Baura V.A."/>
            <person name="Balsanelli E."/>
            <person name="Maltempi de Souza E."/>
            <person name="de Oliveira Pedrosa F."/>
            <person name="Rogalski M."/>
        </authorList>
    </citation>
    <scope>NUCLEOTIDE SEQUENCE</scope>
</reference>